<evidence type="ECO:0000259" key="7">
    <source>
        <dbReference type="PROSITE" id="PS50102"/>
    </source>
</evidence>
<dbReference type="CDD" id="cd12400">
    <property type="entry name" value="RRM_Nop6"/>
    <property type="match status" value="1"/>
</dbReference>
<proteinExistence type="predicted"/>
<keyword evidence="9" id="KW-1185">Reference proteome</keyword>
<evidence type="ECO:0000256" key="1">
    <source>
        <dbReference type="ARBA" id="ARBA00004123"/>
    </source>
</evidence>
<evidence type="ECO:0000256" key="5">
    <source>
        <dbReference type="PROSITE-ProRule" id="PRU00176"/>
    </source>
</evidence>
<feature type="compositionally biased region" description="Basic residues" evidence="6">
    <location>
        <begin position="20"/>
        <end position="39"/>
    </location>
</feature>
<comment type="caution">
    <text evidence="8">The sequence shown here is derived from an EMBL/GenBank/DDBJ whole genome shotgun (WGS) entry which is preliminary data.</text>
</comment>
<dbReference type="OrthoDB" id="167718at2759"/>
<dbReference type="GO" id="GO:0005634">
    <property type="term" value="C:nucleus"/>
    <property type="evidence" value="ECO:0007669"/>
    <property type="project" value="UniProtKB-SubCell"/>
</dbReference>
<feature type="compositionally biased region" description="Basic and acidic residues" evidence="6">
    <location>
        <begin position="360"/>
        <end position="377"/>
    </location>
</feature>
<dbReference type="PROSITE" id="PS50102">
    <property type="entry name" value="RRM"/>
    <property type="match status" value="1"/>
</dbReference>
<feature type="compositionally biased region" description="Acidic residues" evidence="6">
    <location>
        <begin position="393"/>
        <end position="402"/>
    </location>
</feature>
<keyword evidence="2" id="KW-0677">Repeat</keyword>
<dbReference type="PANTHER" id="PTHR48039:SF5">
    <property type="entry name" value="RNA-BINDING PROTEIN 28"/>
    <property type="match status" value="1"/>
</dbReference>
<dbReference type="RefSeq" id="XP_020123039.1">
    <property type="nucleotide sequence ID" value="XM_020261719.1"/>
</dbReference>
<gene>
    <name evidence="8" type="ORF">UA08_01994</name>
</gene>
<feature type="region of interest" description="Disordered" evidence="6">
    <location>
        <begin position="343"/>
        <end position="417"/>
    </location>
</feature>
<dbReference type="GeneID" id="31001749"/>
<dbReference type="AlphaFoldDB" id="A0A1Q5QAT0"/>
<feature type="domain" description="RRM" evidence="7">
    <location>
        <begin position="264"/>
        <end position="347"/>
    </location>
</feature>
<accession>A0A1Q5QAT0</accession>
<dbReference type="InterPro" id="IPR012677">
    <property type="entry name" value="Nucleotide-bd_a/b_plait_sf"/>
</dbReference>
<organism evidence="8 9">
    <name type="scientific">Talaromyces atroroseus</name>
    <dbReference type="NCBI Taxonomy" id="1441469"/>
    <lineage>
        <taxon>Eukaryota</taxon>
        <taxon>Fungi</taxon>
        <taxon>Dikarya</taxon>
        <taxon>Ascomycota</taxon>
        <taxon>Pezizomycotina</taxon>
        <taxon>Eurotiomycetes</taxon>
        <taxon>Eurotiomycetidae</taxon>
        <taxon>Eurotiales</taxon>
        <taxon>Trichocomaceae</taxon>
        <taxon>Talaromyces</taxon>
        <taxon>Talaromyces sect. Trachyspermi</taxon>
    </lineage>
</organism>
<dbReference type="SMART" id="SM00360">
    <property type="entry name" value="RRM"/>
    <property type="match status" value="1"/>
</dbReference>
<name>A0A1Q5QAT0_TALAT</name>
<feature type="compositionally biased region" description="Basic and acidic residues" evidence="6">
    <location>
        <begin position="231"/>
        <end position="253"/>
    </location>
</feature>
<feature type="compositionally biased region" description="Basic and acidic residues" evidence="6">
    <location>
        <begin position="1"/>
        <end position="11"/>
    </location>
</feature>
<evidence type="ECO:0000313" key="9">
    <source>
        <dbReference type="Proteomes" id="UP000214365"/>
    </source>
</evidence>
<feature type="region of interest" description="Disordered" evidence="6">
    <location>
        <begin position="1"/>
        <end position="261"/>
    </location>
</feature>
<dbReference type="STRING" id="1441469.A0A1Q5QAT0"/>
<reference evidence="8 9" key="1">
    <citation type="submission" date="2015-06" db="EMBL/GenBank/DDBJ databases">
        <title>Talaromyces atroroseus IBT 11181 draft genome.</title>
        <authorList>
            <person name="Rasmussen K.B."/>
            <person name="Rasmussen S."/>
            <person name="Petersen B."/>
            <person name="Sicheritz-Ponten T."/>
            <person name="Mortensen U.H."/>
            <person name="Thrane U."/>
        </authorList>
    </citation>
    <scope>NUCLEOTIDE SEQUENCE [LARGE SCALE GENOMIC DNA]</scope>
    <source>
        <strain evidence="8 9">IBT 11181</strain>
    </source>
</reference>
<dbReference type="Pfam" id="PF00076">
    <property type="entry name" value="RRM_1"/>
    <property type="match status" value="1"/>
</dbReference>
<protein>
    <recommendedName>
        <fullName evidence="7">RRM domain-containing protein</fullName>
    </recommendedName>
</protein>
<dbReference type="SUPFAM" id="SSF54928">
    <property type="entry name" value="RNA-binding domain, RBD"/>
    <property type="match status" value="1"/>
</dbReference>
<sequence length="417" mass="46845">MGDKKRKREEAAGAAEQKPKRIKNKAKYQPKGNKARKKAAAPLMNGANAIPVGVRESLTTRAEPESESKEDVPMAEAPKGDDQEDKGKESNTNDFFMIDTTPMDAQEVEEKTKSKAQKKKEQKEQQMTKEDIAAREEKKAARKENKKKEDKIKREKNALENKEKREQKEEEKRGRKELIKAGKEKKELAKQEEKRKKKVEGKEEKKESDSSSSDSESEVKQKTTTTTSPKETLKEKNPARGKQTDTKPAKAEEGQLGSDNKSRFIVFVGNLPFTASTDSVKAHFSKIEPISVRVATDKKDTDKCRGFGFVEFEQFDRMQTCLKLYHHSSFDDGKSPARKINVELTAGGGGKSTTRKTKLREKNQKLAEERAKLAAEKGKKKKQSNQDGQQDGNENENGEDAGGEFAGIHPSRLNRMA</sequence>
<keyword evidence="4" id="KW-0539">Nucleus</keyword>
<dbReference type="InterPro" id="IPR000504">
    <property type="entry name" value="RRM_dom"/>
</dbReference>
<dbReference type="InterPro" id="IPR051945">
    <property type="entry name" value="RRM_MRD1_RNA_proc_ribogen"/>
</dbReference>
<dbReference type="GO" id="GO:0003729">
    <property type="term" value="F:mRNA binding"/>
    <property type="evidence" value="ECO:0007669"/>
    <property type="project" value="TreeGrafter"/>
</dbReference>
<dbReference type="Gene3D" id="3.30.70.330">
    <property type="match status" value="1"/>
</dbReference>
<feature type="compositionally biased region" description="Basic and acidic residues" evidence="6">
    <location>
        <begin position="108"/>
        <end position="209"/>
    </location>
</feature>
<evidence type="ECO:0000256" key="3">
    <source>
        <dbReference type="ARBA" id="ARBA00022884"/>
    </source>
</evidence>
<keyword evidence="3 5" id="KW-0694">RNA-binding</keyword>
<dbReference type="EMBL" id="LFMY01000002">
    <property type="protein sequence ID" value="OKL62918.1"/>
    <property type="molecule type" value="Genomic_DNA"/>
</dbReference>
<evidence type="ECO:0000313" key="8">
    <source>
        <dbReference type="EMBL" id="OKL62918.1"/>
    </source>
</evidence>
<dbReference type="InterPro" id="IPR034228">
    <property type="entry name" value="Nop6_RRM"/>
</dbReference>
<feature type="compositionally biased region" description="Basic and acidic residues" evidence="6">
    <location>
        <begin position="62"/>
        <end position="91"/>
    </location>
</feature>
<dbReference type="Proteomes" id="UP000214365">
    <property type="component" value="Unassembled WGS sequence"/>
</dbReference>
<comment type="subcellular location">
    <subcellularLocation>
        <location evidence="1">Nucleus</location>
    </subcellularLocation>
</comment>
<evidence type="ECO:0000256" key="4">
    <source>
        <dbReference type="ARBA" id="ARBA00023242"/>
    </source>
</evidence>
<dbReference type="FunFam" id="3.30.70.330:FF:000376">
    <property type="entry name" value="Putative RNA binding protein"/>
    <property type="match status" value="1"/>
</dbReference>
<dbReference type="PANTHER" id="PTHR48039">
    <property type="entry name" value="RNA-BINDING MOTIF PROTEIN 14B"/>
    <property type="match status" value="1"/>
</dbReference>
<evidence type="ECO:0000256" key="6">
    <source>
        <dbReference type="SAM" id="MobiDB-lite"/>
    </source>
</evidence>
<evidence type="ECO:0000256" key="2">
    <source>
        <dbReference type="ARBA" id="ARBA00022737"/>
    </source>
</evidence>
<dbReference type="InterPro" id="IPR035979">
    <property type="entry name" value="RBD_domain_sf"/>
</dbReference>